<accession>E3LHL6</accession>
<dbReference type="GO" id="GO:0008270">
    <property type="term" value="F:zinc ion binding"/>
    <property type="evidence" value="ECO:0007669"/>
    <property type="project" value="UniProtKB-KW"/>
</dbReference>
<evidence type="ECO:0008006" key="16">
    <source>
        <dbReference type="Google" id="ProtNLM"/>
    </source>
</evidence>
<dbReference type="InterPro" id="IPR001628">
    <property type="entry name" value="Znf_hrmn_rcpt"/>
</dbReference>
<evidence type="ECO:0000256" key="1">
    <source>
        <dbReference type="ARBA" id="ARBA00004123"/>
    </source>
</evidence>
<dbReference type="GO" id="GO:0005634">
    <property type="term" value="C:nucleus"/>
    <property type="evidence" value="ECO:0007669"/>
    <property type="project" value="UniProtKB-SubCell"/>
</dbReference>
<feature type="domain" description="NR LBD" evidence="13">
    <location>
        <begin position="165"/>
        <end position="417"/>
    </location>
</feature>
<dbReference type="PRINTS" id="PR00047">
    <property type="entry name" value="STROIDFINGER"/>
</dbReference>
<dbReference type="RefSeq" id="XP_003116532.2">
    <property type="nucleotide sequence ID" value="XM_003116484.2"/>
</dbReference>
<evidence type="ECO:0000256" key="10">
    <source>
        <dbReference type="ARBA" id="ARBA00023242"/>
    </source>
</evidence>
<dbReference type="Gene3D" id="3.30.50.10">
    <property type="entry name" value="Erythroid Transcription Factor GATA-1, subunit A"/>
    <property type="match status" value="1"/>
</dbReference>
<dbReference type="OMA" id="FAMWEND"/>
<name>E3LHL6_CAERE</name>
<sequence>MNTPSSSNSSQPDLPIASISNCQVCGADSHGNHFGAVTCRACAAFFRRFGIKNNLKPCKNDNKCKTPSHGWFTCKSCRLKRCKDLGMTIRNFQFDRDPYRTTSEKKTLELLKNNPPTMDKFFGRYNLIVCHAKEPNDGFKYYVDLQYLLDKAKIVLEKGSETPIHAPNSLEKLALGLQQTCWPETKQKKVVTKFGRDEMFALWESEILKVAKWLTYFDDFQKIPSMIQLEIVKGVWNVWSRLERAATNAIARRDKVCNDEEMIAYVGKELLFADMRNIHIDLSWCTNYTPEQMKFFESHDYKTESDHLIRLMQDLQPSDVEISYMLCQLCFHQIGKKHPGIILQLTEQFQETLSNHLHDYYVNRLNSPKYADRIMNMMKVNNTIQQYIYRDKVKSELKKVFDVYFVKYSHPDLIMNS</sequence>
<evidence type="ECO:0000256" key="8">
    <source>
        <dbReference type="ARBA" id="ARBA00023163"/>
    </source>
</evidence>
<evidence type="ECO:0000259" key="13">
    <source>
        <dbReference type="PROSITE" id="PS51843"/>
    </source>
</evidence>
<evidence type="ECO:0000256" key="4">
    <source>
        <dbReference type="ARBA" id="ARBA00022771"/>
    </source>
</evidence>
<dbReference type="SMART" id="SM00430">
    <property type="entry name" value="HOLI"/>
    <property type="match status" value="1"/>
</dbReference>
<keyword evidence="6 11" id="KW-0805">Transcription regulation</keyword>
<dbReference type="InterPro" id="IPR013088">
    <property type="entry name" value="Znf_NHR/GATA"/>
</dbReference>
<evidence type="ECO:0000256" key="9">
    <source>
        <dbReference type="ARBA" id="ARBA00023170"/>
    </source>
</evidence>
<dbReference type="GO" id="GO:0000978">
    <property type="term" value="F:RNA polymerase II cis-regulatory region sequence-specific DNA binding"/>
    <property type="evidence" value="ECO:0007669"/>
    <property type="project" value="InterPro"/>
</dbReference>
<dbReference type="eggNOG" id="KOG3575">
    <property type="taxonomic scope" value="Eukaryota"/>
</dbReference>
<dbReference type="PANTHER" id="PTHR45680">
    <property type="entry name" value="NUCLEAR HORMONE RECEPTOR FAMILY"/>
    <property type="match status" value="1"/>
</dbReference>
<keyword evidence="7 11" id="KW-0238">DNA-binding</keyword>
<comment type="similarity">
    <text evidence="2 11">Belongs to the nuclear hormone receptor family.</text>
</comment>
<keyword evidence="3 11" id="KW-0479">Metal-binding</keyword>
<evidence type="ECO:0000256" key="5">
    <source>
        <dbReference type="ARBA" id="ARBA00022833"/>
    </source>
</evidence>
<dbReference type="HOGENOM" id="CLU_007368_7_1_1"/>
<dbReference type="PROSITE" id="PS51843">
    <property type="entry name" value="NR_LBD"/>
    <property type="match status" value="1"/>
</dbReference>
<dbReference type="PROSITE" id="PS00031">
    <property type="entry name" value="NUCLEAR_REC_DBD_1"/>
    <property type="match status" value="1"/>
</dbReference>
<dbReference type="OrthoDB" id="5792662at2759"/>
<dbReference type="SUPFAM" id="SSF48508">
    <property type="entry name" value="Nuclear receptor ligand-binding domain"/>
    <property type="match status" value="1"/>
</dbReference>
<feature type="domain" description="Nuclear receptor" evidence="12">
    <location>
        <begin position="19"/>
        <end position="94"/>
    </location>
</feature>
<dbReference type="GeneID" id="9820617"/>
<dbReference type="EMBL" id="DS268409">
    <property type="protein sequence ID" value="EFO95428.1"/>
    <property type="molecule type" value="Genomic_DNA"/>
</dbReference>
<dbReference type="CDD" id="cd06960">
    <property type="entry name" value="NR_DBD_HNF4A"/>
    <property type="match status" value="1"/>
</dbReference>
<comment type="subcellular location">
    <subcellularLocation>
        <location evidence="1 11">Nucleus</location>
    </subcellularLocation>
</comment>
<dbReference type="SMART" id="SM00399">
    <property type="entry name" value="ZnF_C4"/>
    <property type="match status" value="1"/>
</dbReference>
<dbReference type="Gene3D" id="1.10.565.10">
    <property type="entry name" value="Retinoid X Receptor"/>
    <property type="match status" value="1"/>
</dbReference>
<keyword evidence="9 11" id="KW-0675">Receptor</keyword>
<evidence type="ECO:0000256" key="11">
    <source>
        <dbReference type="RuleBase" id="RU004334"/>
    </source>
</evidence>
<evidence type="ECO:0000313" key="14">
    <source>
        <dbReference type="EMBL" id="EFO95428.1"/>
    </source>
</evidence>
<dbReference type="Pfam" id="PF00104">
    <property type="entry name" value="Hormone_recep"/>
    <property type="match status" value="1"/>
</dbReference>
<dbReference type="GO" id="GO:0003700">
    <property type="term" value="F:DNA-binding transcription factor activity"/>
    <property type="evidence" value="ECO:0007669"/>
    <property type="project" value="InterPro"/>
</dbReference>
<keyword evidence="10 11" id="KW-0539">Nucleus</keyword>
<dbReference type="Proteomes" id="UP000008281">
    <property type="component" value="Unassembled WGS sequence"/>
</dbReference>
<dbReference type="InParanoid" id="E3LHL6"/>
<keyword evidence="4 11" id="KW-0863">Zinc-finger</keyword>
<keyword evidence="5 11" id="KW-0862">Zinc</keyword>
<dbReference type="PROSITE" id="PS51030">
    <property type="entry name" value="NUCLEAR_REC_DBD_2"/>
    <property type="match status" value="1"/>
</dbReference>
<proteinExistence type="inferred from homology"/>
<dbReference type="AlphaFoldDB" id="E3LHL6"/>
<evidence type="ECO:0000313" key="15">
    <source>
        <dbReference type="Proteomes" id="UP000008281"/>
    </source>
</evidence>
<dbReference type="InterPro" id="IPR000536">
    <property type="entry name" value="Nucl_hrmn_rcpt_lig-bd"/>
</dbReference>
<keyword evidence="15" id="KW-1185">Reference proteome</keyword>
<dbReference type="CTD" id="9820617"/>
<evidence type="ECO:0000256" key="3">
    <source>
        <dbReference type="ARBA" id="ARBA00022723"/>
    </source>
</evidence>
<dbReference type="PANTHER" id="PTHR45680:SF12">
    <property type="entry name" value="NUCLEAR HORMONE RECEPTOR FAMILY-RELATED"/>
    <property type="match status" value="1"/>
</dbReference>
<dbReference type="InterPro" id="IPR049636">
    <property type="entry name" value="HNF4-like_DBD"/>
</dbReference>
<organism evidence="15">
    <name type="scientific">Caenorhabditis remanei</name>
    <name type="common">Caenorhabditis vulgaris</name>
    <dbReference type="NCBI Taxonomy" id="31234"/>
    <lineage>
        <taxon>Eukaryota</taxon>
        <taxon>Metazoa</taxon>
        <taxon>Ecdysozoa</taxon>
        <taxon>Nematoda</taxon>
        <taxon>Chromadorea</taxon>
        <taxon>Rhabditida</taxon>
        <taxon>Rhabditina</taxon>
        <taxon>Rhabditomorpha</taxon>
        <taxon>Rhabditoidea</taxon>
        <taxon>Rhabditidae</taxon>
        <taxon>Peloderinae</taxon>
        <taxon>Caenorhabditis</taxon>
    </lineage>
</organism>
<evidence type="ECO:0000256" key="2">
    <source>
        <dbReference type="ARBA" id="ARBA00005993"/>
    </source>
</evidence>
<keyword evidence="8 11" id="KW-0804">Transcription</keyword>
<dbReference type="SUPFAM" id="SSF57716">
    <property type="entry name" value="Glucocorticoid receptor-like (DNA-binding domain)"/>
    <property type="match status" value="1"/>
</dbReference>
<reference evidence="14" key="1">
    <citation type="submission" date="2007-07" db="EMBL/GenBank/DDBJ databases">
        <title>PCAP assembly of the Caenorhabditis remanei genome.</title>
        <authorList>
            <consortium name="The Caenorhabditis remanei Sequencing Consortium"/>
            <person name="Wilson R.K."/>
        </authorList>
    </citation>
    <scope>NUCLEOTIDE SEQUENCE [LARGE SCALE GENOMIC DNA]</scope>
    <source>
        <strain evidence="14">PB4641</strain>
    </source>
</reference>
<protein>
    <recommendedName>
        <fullName evidence="16">Nuclear Hormone Receptor family</fullName>
    </recommendedName>
</protein>
<dbReference type="KEGG" id="crq:GCK72_020083"/>
<evidence type="ECO:0000256" key="6">
    <source>
        <dbReference type="ARBA" id="ARBA00023015"/>
    </source>
</evidence>
<dbReference type="InterPro" id="IPR051152">
    <property type="entry name" value="C.elegans_Orphan_NR"/>
</dbReference>
<gene>
    <name evidence="14" type="ORF">CRE_09227</name>
</gene>
<evidence type="ECO:0000256" key="7">
    <source>
        <dbReference type="ARBA" id="ARBA00023125"/>
    </source>
</evidence>
<evidence type="ECO:0000259" key="12">
    <source>
        <dbReference type="PROSITE" id="PS51030"/>
    </source>
</evidence>
<dbReference type="InterPro" id="IPR035500">
    <property type="entry name" value="NHR-like_dom_sf"/>
</dbReference>
<dbReference type="Pfam" id="PF00105">
    <property type="entry name" value="zf-C4"/>
    <property type="match status" value="1"/>
</dbReference>
<dbReference type="STRING" id="31234.E3LHL6"/>